<dbReference type="PANTHER" id="PTHR24028:SF114">
    <property type="entry name" value="PCDH2G3 PROTEIN-RELATED"/>
    <property type="match status" value="1"/>
</dbReference>
<dbReference type="Gene3D" id="2.60.40.60">
    <property type="entry name" value="Cadherins"/>
    <property type="match status" value="6"/>
</dbReference>
<feature type="compositionally biased region" description="Basic and acidic residues" evidence="13">
    <location>
        <begin position="865"/>
        <end position="875"/>
    </location>
</feature>
<keyword evidence="11" id="KW-0325">Glycoprotein</keyword>
<evidence type="ECO:0000256" key="2">
    <source>
        <dbReference type="ARBA" id="ARBA00004251"/>
    </source>
</evidence>
<evidence type="ECO:0000313" key="16">
    <source>
        <dbReference type="Ensembl" id="ENSCCRP00010010343.1"/>
    </source>
</evidence>
<feature type="domain" description="Cadherin" evidence="15">
    <location>
        <begin position="602"/>
        <end position="698"/>
    </location>
</feature>
<evidence type="ECO:0000256" key="1">
    <source>
        <dbReference type="ARBA" id="ARBA00003436"/>
    </source>
</evidence>
<dbReference type="Ensembl" id="ENSCCRT00010011253.1">
    <property type="protein sequence ID" value="ENSCCRP00010010343.1"/>
    <property type="gene ID" value="ENSCCRG00010004397.1"/>
</dbReference>
<feature type="compositionally biased region" description="Pro residues" evidence="13">
    <location>
        <begin position="952"/>
        <end position="963"/>
    </location>
</feature>
<dbReference type="GO" id="GO:0007156">
    <property type="term" value="P:homophilic cell adhesion via plasma membrane adhesion molecules"/>
    <property type="evidence" value="ECO:0007669"/>
    <property type="project" value="InterPro"/>
</dbReference>
<dbReference type="FunFam" id="2.60.40.60:FF:000004">
    <property type="entry name" value="Protocadherin 1 gamma 2"/>
    <property type="match status" value="1"/>
</dbReference>
<dbReference type="FunFam" id="2.60.40.60:FF:000129">
    <property type="entry name" value="protocadherin alpha-C2 isoform X1"/>
    <property type="match status" value="1"/>
</dbReference>
<evidence type="ECO:0000256" key="12">
    <source>
        <dbReference type="PROSITE-ProRule" id="PRU00043"/>
    </source>
</evidence>
<dbReference type="SUPFAM" id="SSF49313">
    <property type="entry name" value="Cadherin-like"/>
    <property type="match status" value="6"/>
</dbReference>
<dbReference type="InterPro" id="IPR032455">
    <property type="entry name" value="Cadherin_C"/>
</dbReference>
<keyword evidence="17" id="KW-1185">Reference proteome</keyword>
<dbReference type="InterPro" id="IPR002126">
    <property type="entry name" value="Cadherin-like_dom"/>
</dbReference>
<keyword evidence="8" id="KW-0130">Cell adhesion</keyword>
<feature type="domain" description="Cadherin" evidence="15">
    <location>
        <begin position="268"/>
        <end position="372"/>
    </location>
</feature>
<dbReference type="InterPro" id="IPR015919">
    <property type="entry name" value="Cadherin-like_sf"/>
</dbReference>
<keyword evidence="4 14" id="KW-0812">Transmembrane</keyword>
<feature type="compositionally biased region" description="Basic residues" evidence="13">
    <location>
        <begin position="973"/>
        <end position="983"/>
    </location>
</feature>
<keyword evidence="9 14" id="KW-1133">Transmembrane helix</keyword>
<gene>
    <name evidence="16" type="primary">LOC109063108</name>
</gene>
<dbReference type="InterPro" id="IPR031904">
    <property type="entry name" value="Cadherin_CBD"/>
</dbReference>
<dbReference type="Pfam" id="PF15974">
    <property type="entry name" value="Cadherin_tail"/>
    <property type="match status" value="1"/>
</dbReference>
<dbReference type="CDD" id="cd11304">
    <property type="entry name" value="Cadherin_repeat"/>
    <property type="match status" value="6"/>
</dbReference>
<evidence type="ECO:0000256" key="3">
    <source>
        <dbReference type="ARBA" id="ARBA00022475"/>
    </source>
</evidence>
<comment type="function">
    <text evidence="1">Potential calcium-dependent cell-adhesion protein. May be involved in the establishment and maintenance of specific neuronal connections in the brain.</text>
</comment>
<dbReference type="Pfam" id="PF16492">
    <property type="entry name" value="Cadherin_C_2"/>
    <property type="match status" value="1"/>
</dbReference>
<evidence type="ECO:0000256" key="4">
    <source>
        <dbReference type="ARBA" id="ARBA00022692"/>
    </source>
</evidence>
<reference evidence="16" key="1">
    <citation type="submission" date="2025-08" db="UniProtKB">
        <authorList>
            <consortium name="Ensembl"/>
        </authorList>
    </citation>
    <scope>IDENTIFICATION</scope>
</reference>
<dbReference type="SMART" id="SM00112">
    <property type="entry name" value="CA"/>
    <property type="match status" value="6"/>
</dbReference>
<evidence type="ECO:0000256" key="14">
    <source>
        <dbReference type="SAM" id="Phobius"/>
    </source>
</evidence>
<dbReference type="GO" id="GO:0009653">
    <property type="term" value="P:anatomical structure morphogenesis"/>
    <property type="evidence" value="ECO:0007669"/>
    <property type="project" value="UniProtKB-ARBA"/>
</dbReference>
<feature type="transmembrane region" description="Helical" evidence="14">
    <location>
        <begin position="31"/>
        <end position="50"/>
    </location>
</feature>
<dbReference type="InterPro" id="IPR050174">
    <property type="entry name" value="Protocadherin/Cadherin-CA"/>
</dbReference>
<evidence type="ECO:0000256" key="10">
    <source>
        <dbReference type="ARBA" id="ARBA00023136"/>
    </source>
</evidence>
<evidence type="ECO:0000256" key="13">
    <source>
        <dbReference type="SAM" id="MobiDB-lite"/>
    </source>
</evidence>
<dbReference type="FunFam" id="2.60.40.60:FF:000002">
    <property type="entry name" value="Protocadherin alpha 2"/>
    <property type="match status" value="1"/>
</dbReference>
<dbReference type="Pfam" id="PF08266">
    <property type="entry name" value="Cadherin_2"/>
    <property type="match status" value="1"/>
</dbReference>
<proteinExistence type="predicted"/>
<dbReference type="Proteomes" id="UP000694427">
    <property type="component" value="Unplaced"/>
</dbReference>
<dbReference type="GO" id="GO:0005509">
    <property type="term" value="F:calcium ion binding"/>
    <property type="evidence" value="ECO:0007669"/>
    <property type="project" value="UniProtKB-UniRule"/>
</dbReference>
<evidence type="ECO:0000256" key="8">
    <source>
        <dbReference type="ARBA" id="ARBA00022889"/>
    </source>
</evidence>
<keyword evidence="10 14" id="KW-0472">Membrane</keyword>
<dbReference type="PANTHER" id="PTHR24028">
    <property type="entry name" value="CADHERIN-87A"/>
    <property type="match status" value="1"/>
</dbReference>
<dbReference type="PRINTS" id="PR00205">
    <property type="entry name" value="CADHERIN"/>
</dbReference>
<evidence type="ECO:0000259" key="15">
    <source>
        <dbReference type="PROSITE" id="PS50268"/>
    </source>
</evidence>
<keyword evidence="5" id="KW-0732">Signal</keyword>
<dbReference type="PROSITE" id="PS00232">
    <property type="entry name" value="CADHERIN_1"/>
    <property type="match status" value="3"/>
</dbReference>
<feature type="region of interest" description="Disordered" evidence="13">
    <location>
        <begin position="865"/>
        <end position="894"/>
    </location>
</feature>
<reference evidence="16" key="2">
    <citation type="submission" date="2025-09" db="UniProtKB">
        <authorList>
            <consortium name="Ensembl"/>
        </authorList>
    </citation>
    <scope>IDENTIFICATION</scope>
</reference>
<feature type="domain" description="Cadherin" evidence="15">
    <location>
        <begin position="159"/>
        <end position="267"/>
    </location>
</feature>
<dbReference type="FunFam" id="2.60.40.60:FF:000001">
    <property type="entry name" value="Protocadherin alpha 2"/>
    <property type="match status" value="1"/>
</dbReference>
<feature type="domain" description="Cadherin" evidence="15">
    <location>
        <begin position="89"/>
        <end position="158"/>
    </location>
</feature>
<evidence type="ECO:0000313" key="17">
    <source>
        <dbReference type="Proteomes" id="UP000694427"/>
    </source>
</evidence>
<feature type="domain" description="Cadherin" evidence="15">
    <location>
        <begin position="381"/>
        <end position="477"/>
    </location>
</feature>
<dbReference type="AlphaFoldDB" id="A0A8C1GKH6"/>
<accession>A0A8C1GKH6</accession>
<organism evidence="16 17">
    <name type="scientific">Cyprinus carpio</name>
    <name type="common">Common carp</name>
    <dbReference type="NCBI Taxonomy" id="7962"/>
    <lineage>
        <taxon>Eukaryota</taxon>
        <taxon>Metazoa</taxon>
        <taxon>Chordata</taxon>
        <taxon>Craniata</taxon>
        <taxon>Vertebrata</taxon>
        <taxon>Euteleostomi</taxon>
        <taxon>Actinopterygii</taxon>
        <taxon>Neopterygii</taxon>
        <taxon>Teleostei</taxon>
        <taxon>Ostariophysi</taxon>
        <taxon>Cypriniformes</taxon>
        <taxon>Cyprinidae</taxon>
        <taxon>Cyprininae</taxon>
        <taxon>Cyprinus</taxon>
    </lineage>
</organism>
<feature type="region of interest" description="Disordered" evidence="13">
    <location>
        <begin position="938"/>
        <end position="983"/>
    </location>
</feature>
<evidence type="ECO:0000256" key="7">
    <source>
        <dbReference type="ARBA" id="ARBA00022837"/>
    </source>
</evidence>
<dbReference type="InterPro" id="IPR020894">
    <property type="entry name" value="Cadherin_CS"/>
</dbReference>
<dbReference type="Pfam" id="PF00028">
    <property type="entry name" value="Cadherin"/>
    <property type="match status" value="5"/>
</dbReference>
<protein>
    <recommendedName>
        <fullName evidence="15">Cadherin domain-containing protein</fullName>
    </recommendedName>
</protein>
<evidence type="ECO:0000256" key="6">
    <source>
        <dbReference type="ARBA" id="ARBA00022737"/>
    </source>
</evidence>
<evidence type="ECO:0000256" key="9">
    <source>
        <dbReference type="ARBA" id="ARBA00022989"/>
    </source>
</evidence>
<sequence>MLTKLLEYFPQKSHLLFSICNIISSEMEYRLVSVPFFAFFVAFILFPLTAVCLDMSYNIPEETKRQYVIGNIAKDLRMDVKHISARKARIDTEDSSKRYCDINLNTGDLIVAETIDREELCGSQIPCILSYDLVLENPLEVHRIILQIQDINDNAPRFPNERIIFEIRESAVKGQRFRLDEAHDADVGQNAINSYALQNNQHFILTVHDTADGGIYAELVLEKELDREQQKEIDMILTATDGGSPQRSATAVIHITVLDANDNVPVFGESVYKVTLAESTPSGTEIIRVSATDADEGPNGEVTYEFSRMSDKTAKLFSIDKTTGRIVVTGEIDYEKDKKYEMGIQAKDASGLASTAKVIIDITDINDNPPRIILKSLNNPVPENSDPGTEVGIINVQDKDSGENRQIRCSVQQNVPFKLNPSVKNYFSLVTTKALDREKESDYNITITATDGGSPPLSTSMSIHVFVSDVNDNPPVFVQQSYSAYTSENNKSGTSVCSVNANDPDWRQNGTVLYSLVASEVNGVPVSSFLSINGDTGVIHAVRSFDYEQFRNFTVKVVARDNGSPPLSSNVTVKVFITDENDNSPQILYPVPNGKILMTEMVPKATVSGSLVSKVIAVDADSGQNAWLSYQIVKSTDPGLFTIGLHSGEIKIQRDISESDNMKQNLVILVKDNGQPSLSATCAVNLLISDNLSEVPELKDMTYEDNNSKLTSYLIIALVCVSTFFLTFIILIVAVKFCHRRKPRLLFDGAVAVPSTYLPPNYADVDGAGTLRSSYNYDTYLTTGSRTSDFKFIRSYNENIIPAGGTLKSVKSDSFETHVLTLVNTEEADEQKPPNADWRFPPNQRPGPSGQHRFHTLQQRWTPYEKSRAGAHPDEAGASAGVIAGTRPWPNPPTEAEQFQALMVAANVSEATATLGPRYNPQYGPDYRQNVFIPGSTATLMANPQQQVPQQALPPPQALPPVEAPKAAQTPASKKKPTKKDKK</sequence>
<feature type="domain" description="Cadherin" evidence="15">
    <location>
        <begin position="478"/>
        <end position="587"/>
    </location>
</feature>
<name>A0A8C1GKH6_CYPCA</name>
<evidence type="ECO:0000256" key="5">
    <source>
        <dbReference type="ARBA" id="ARBA00022729"/>
    </source>
</evidence>
<feature type="region of interest" description="Disordered" evidence="13">
    <location>
        <begin position="826"/>
        <end position="853"/>
    </location>
</feature>
<dbReference type="PROSITE" id="PS50268">
    <property type="entry name" value="CADHERIN_2"/>
    <property type="match status" value="6"/>
</dbReference>
<keyword evidence="7 12" id="KW-0106">Calcium</keyword>
<evidence type="ECO:0000256" key="11">
    <source>
        <dbReference type="ARBA" id="ARBA00023180"/>
    </source>
</evidence>
<dbReference type="FunFam" id="2.60.40.60:FF:000018">
    <property type="entry name" value="Protocadherin gamma c3"/>
    <property type="match status" value="1"/>
</dbReference>
<dbReference type="InterPro" id="IPR013164">
    <property type="entry name" value="Cadherin_N"/>
</dbReference>
<comment type="subcellular location">
    <subcellularLocation>
        <location evidence="2">Cell membrane</location>
        <topology evidence="2">Single-pass type I membrane protein</topology>
    </subcellularLocation>
</comment>
<keyword evidence="6" id="KW-0677">Repeat</keyword>
<feature type="transmembrane region" description="Helical" evidence="14">
    <location>
        <begin position="713"/>
        <end position="735"/>
    </location>
</feature>
<keyword evidence="3" id="KW-1003">Cell membrane</keyword>
<dbReference type="GO" id="GO:0005886">
    <property type="term" value="C:plasma membrane"/>
    <property type="evidence" value="ECO:0007669"/>
    <property type="project" value="UniProtKB-SubCell"/>
</dbReference>
<dbReference type="FunFam" id="2.60.40.60:FF:000006">
    <property type="entry name" value="Protocadherin alpha 2"/>
    <property type="match status" value="1"/>
</dbReference>